<sequence>MSKHIPVDTLEEGEVLEETETGEEDTRTEPSPTPGAPTPAAPSSREIPRGKQETNPLPPPPSRELSVEDLEVAKSVVLDLLGWGVPPEYLVESGVSRQAIHKIFTELKLRLPSNLPPLDEEHA</sequence>
<name>A0A067PJI7_9AGAM</name>
<gene>
    <name evidence="2" type="ORF">JAAARDRAFT_62618</name>
</gene>
<dbReference type="EMBL" id="KL197750">
    <property type="protein sequence ID" value="KDQ51197.1"/>
    <property type="molecule type" value="Genomic_DNA"/>
</dbReference>
<evidence type="ECO:0000256" key="1">
    <source>
        <dbReference type="SAM" id="MobiDB-lite"/>
    </source>
</evidence>
<dbReference type="AlphaFoldDB" id="A0A067PJI7"/>
<accession>A0A067PJI7</accession>
<organism evidence="2 3">
    <name type="scientific">Jaapia argillacea MUCL 33604</name>
    <dbReference type="NCBI Taxonomy" id="933084"/>
    <lineage>
        <taxon>Eukaryota</taxon>
        <taxon>Fungi</taxon>
        <taxon>Dikarya</taxon>
        <taxon>Basidiomycota</taxon>
        <taxon>Agaricomycotina</taxon>
        <taxon>Agaricomycetes</taxon>
        <taxon>Agaricomycetidae</taxon>
        <taxon>Jaapiales</taxon>
        <taxon>Jaapiaceae</taxon>
        <taxon>Jaapia</taxon>
    </lineage>
</organism>
<proteinExistence type="predicted"/>
<feature type="compositionally biased region" description="Pro residues" evidence="1">
    <location>
        <begin position="31"/>
        <end position="40"/>
    </location>
</feature>
<feature type="compositionally biased region" description="Acidic residues" evidence="1">
    <location>
        <begin position="9"/>
        <end position="23"/>
    </location>
</feature>
<dbReference type="Proteomes" id="UP000027265">
    <property type="component" value="Unassembled WGS sequence"/>
</dbReference>
<evidence type="ECO:0000313" key="2">
    <source>
        <dbReference type="EMBL" id="KDQ51197.1"/>
    </source>
</evidence>
<reference evidence="3" key="1">
    <citation type="journal article" date="2014" name="Proc. Natl. Acad. Sci. U.S.A.">
        <title>Extensive sampling of basidiomycete genomes demonstrates inadequacy of the white-rot/brown-rot paradigm for wood decay fungi.</title>
        <authorList>
            <person name="Riley R."/>
            <person name="Salamov A.A."/>
            <person name="Brown D.W."/>
            <person name="Nagy L.G."/>
            <person name="Floudas D."/>
            <person name="Held B.W."/>
            <person name="Levasseur A."/>
            <person name="Lombard V."/>
            <person name="Morin E."/>
            <person name="Otillar R."/>
            <person name="Lindquist E.A."/>
            <person name="Sun H."/>
            <person name="LaButti K.M."/>
            <person name="Schmutz J."/>
            <person name="Jabbour D."/>
            <person name="Luo H."/>
            <person name="Baker S.E."/>
            <person name="Pisabarro A.G."/>
            <person name="Walton J.D."/>
            <person name="Blanchette R.A."/>
            <person name="Henrissat B."/>
            <person name="Martin F."/>
            <person name="Cullen D."/>
            <person name="Hibbett D.S."/>
            <person name="Grigoriev I.V."/>
        </authorList>
    </citation>
    <scope>NUCLEOTIDE SEQUENCE [LARGE SCALE GENOMIC DNA]</scope>
    <source>
        <strain evidence="3">MUCL 33604</strain>
    </source>
</reference>
<dbReference type="HOGENOM" id="CLU_1768701_0_0_1"/>
<protein>
    <submittedName>
        <fullName evidence="2">Uncharacterized protein</fullName>
    </submittedName>
</protein>
<dbReference type="OrthoDB" id="3270652at2759"/>
<feature type="region of interest" description="Disordered" evidence="1">
    <location>
        <begin position="1"/>
        <end position="65"/>
    </location>
</feature>
<keyword evidence="3" id="KW-1185">Reference proteome</keyword>
<dbReference type="InParanoid" id="A0A067PJI7"/>
<evidence type="ECO:0000313" key="3">
    <source>
        <dbReference type="Proteomes" id="UP000027265"/>
    </source>
</evidence>